<accession>A0A2A9MKL7</accession>
<evidence type="ECO:0008006" key="4">
    <source>
        <dbReference type="Google" id="ProtNLM"/>
    </source>
</evidence>
<dbReference type="RefSeq" id="XP_029219971.1">
    <property type="nucleotide sequence ID" value="XM_029364048.1"/>
</dbReference>
<comment type="caution">
    <text evidence="2">The sequence shown here is derived from an EMBL/GenBank/DDBJ whole genome shotgun (WGS) entry which is preliminary data.</text>
</comment>
<dbReference type="Gene3D" id="2.40.160.50">
    <property type="entry name" value="membrane protein fhac: a member of the omp85/tpsb transporter family"/>
    <property type="match status" value="1"/>
</dbReference>
<dbReference type="Proteomes" id="UP000224006">
    <property type="component" value="Chromosome IV"/>
</dbReference>
<dbReference type="AlphaFoldDB" id="A0A2A9MKL7"/>
<evidence type="ECO:0000256" key="1">
    <source>
        <dbReference type="SAM" id="MobiDB-lite"/>
    </source>
</evidence>
<dbReference type="VEuPathDB" id="ToxoDB:BESB_056130"/>
<feature type="compositionally biased region" description="Low complexity" evidence="1">
    <location>
        <begin position="419"/>
        <end position="442"/>
    </location>
</feature>
<feature type="region of interest" description="Disordered" evidence="1">
    <location>
        <begin position="334"/>
        <end position="369"/>
    </location>
</feature>
<feature type="region of interest" description="Disordered" evidence="1">
    <location>
        <begin position="203"/>
        <end position="229"/>
    </location>
</feature>
<evidence type="ECO:0000313" key="3">
    <source>
        <dbReference type="Proteomes" id="UP000224006"/>
    </source>
</evidence>
<organism evidence="2 3">
    <name type="scientific">Besnoitia besnoiti</name>
    <name type="common">Apicomplexan protozoan</name>
    <dbReference type="NCBI Taxonomy" id="94643"/>
    <lineage>
        <taxon>Eukaryota</taxon>
        <taxon>Sar</taxon>
        <taxon>Alveolata</taxon>
        <taxon>Apicomplexa</taxon>
        <taxon>Conoidasida</taxon>
        <taxon>Coccidia</taxon>
        <taxon>Eucoccidiorida</taxon>
        <taxon>Eimeriorina</taxon>
        <taxon>Sarcocystidae</taxon>
        <taxon>Besnoitia</taxon>
    </lineage>
</organism>
<keyword evidence="3" id="KW-1185">Reference proteome</keyword>
<dbReference type="OrthoDB" id="1724197at2759"/>
<evidence type="ECO:0000313" key="2">
    <source>
        <dbReference type="EMBL" id="PFH35962.1"/>
    </source>
</evidence>
<dbReference type="STRING" id="94643.A0A2A9MKL7"/>
<feature type="region of interest" description="Disordered" evidence="1">
    <location>
        <begin position="410"/>
        <end position="451"/>
    </location>
</feature>
<dbReference type="KEGG" id="bbes:BESB_056130"/>
<proteinExistence type="predicted"/>
<reference evidence="2 3" key="1">
    <citation type="submission" date="2017-09" db="EMBL/GenBank/DDBJ databases">
        <title>Genome sequencing of Besnoitia besnoiti strain Bb-Ger1.</title>
        <authorList>
            <person name="Schares G."/>
            <person name="Venepally P."/>
            <person name="Lorenzi H.A."/>
        </authorList>
    </citation>
    <scope>NUCLEOTIDE SEQUENCE [LARGE SCALE GENOMIC DNA]</scope>
    <source>
        <strain evidence="2 3">Bb-Ger1</strain>
    </source>
</reference>
<feature type="compositionally biased region" description="Low complexity" evidence="1">
    <location>
        <begin position="348"/>
        <end position="363"/>
    </location>
</feature>
<gene>
    <name evidence="2" type="ORF">BESB_056130</name>
</gene>
<dbReference type="EMBL" id="NWUJ01000004">
    <property type="protein sequence ID" value="PFH35962.1"/>
    <property type="molecule type" value="Genomic_DNA"/>
</dbReference>
<sequence length="678" mass="70431">MTCALVVPAPDASPSASGKLPTGGEGVQIGLDMQAPISGVVVHLEGLKKVRPGSLQNEFASLRASHTVGELLQSLEKAHHRLEELQLFQTAVSEVHCGPRPGEVSVNFFLKEKAASYLFGTYVNSRGDIELEANAHVPAFLGGVQTFSLTGGMTPVSSATQLKLSVDLLFPRFPRCSLLSNCFSSSLFSSQLPATLASSTLDAGVSPPNGSARASGGTDALGTQRETSRCPARPGLARGVCADEEGFFSSGVLRAFSRQTSWTAASSYFLQQTGLGVLAFSRDGRHTVGWESCLRDILPACDAARMASPAVLRTPVRSLKHAVRYDFTLDRLDQPTQAQPAGGDGVCTPHAPGTPAGAPSPASGEEKGLFPRSGYVINAGTELALPGGDSRFFKAHFQSFAATPLPVLSSSVGREKPRAGAASKAGSDAGESGSAASAASGAHTDDGLRSAAPPSPWVLSGRIAGGFLVPASSGGASVCDKFRLTGPYGAGTALRGFRSYAVGPSDVCHVQDPTTKRWRAALDYLGGDSFLASEVCLSYDLRFPSSWKASSSSVPSPSLAAPSEPRKAACPVTAPVSSSPFHPRIFAFGSVAALGDVFSSAPAAAEAPASCAAGGHLAARVGDLLRHWRGTVGWGLALPVYRGVWLEALVALPVRKQRTDDVQRFQLGLRLSSGRMAE</sequence>
<name>A0A2A9MKL7_BESBE</name>
<dbReference type="GeneID" id="40310542"/>
<protein>
    <recommendedName>
        <fullName evidence="4">Bacterial surface antigen (D15) domain-containing protein</fullName>
    </recommendedName>
</protein>